<evidence type="ECO:0000313" key="1">
    <source>
        <dbReference type="EMBL" id="KRY36889.1"/>
    </source>
</evidence>
<evidence type="ECO:0000313" key="2">
    <source>
        <dbReference type="Proteomes" id="UP000054776"/>
    </source>
</evidence>
<dbReference type="InParanoid" id="A0A0V1BIM4"/>
<dbReference type="AlphaFoldDB" id="A0A0V1BIM4"/>
<name>A0A0V1BIM4_TRISP</name>
<dbReference type="EMBL" id="JYDH01000038">
    <property type="protein sequence ID" value="KRY36889.1"/>
    <property type="molecule type" value="Genomic_DNA"/>
</dbReference>
<comment type="caution">
    <text evidence="1">The sequence shown here is derived from an EMBL/GenBank/DDBJ whole genome shotgun (WGS) entry which is preliminary data.</text>
</comment>
<sequence>MHSTMKNKFMLPAPAACGTEIRESTSVCLTFSQFVSWAKPASVFCAHSARPVSTLAFEFKSQ</sequence>
<proteinExistence type="predicted"/>
<organism evidence="1 2">
    <name type="scientific">Trichinella spiralis</name>
    <name type="common">Trichina worm</name>
    <dbReference type="NCBI Taxonomy" id="6334"/>
    <lineage>
        <taxon>Eukaryota</taxon>
        <taxon>Metazoa</taxon>
        <taxon>Ecdysozoa</taxon>
        <taxon>Nematoda</taxon>
        <taxon>Enoplea</taxon>
        <taxon>Dorylaimia</taxon>
        <taxon>Trichinellida</taxon>
        <taxon>Trichinellidae</taxon>
        <taxon>Trichinella</taxon>
    </lineage>
</organism>
<keyword evidence="2" id="KW-1185">Reference proteome</keyword>
<dbReference type="Proteomes" id="UP000054776">
    <property type="component" value="Unassembled WGS sequence"/>
</dbReference>
<reference evidence="1 2" key="1">
    <citation type="submission" date="2015-01" db="EMBL/GenBank/DDBJ databases">
        <title>Evolution of Trichinella species and genotypes.</title>
        <authorList>
            <person name="Korhonen P.K."/>
            <person name="Edoardo P."/>
            <person name="Giuseppe L.R."/>
            <person name="Gasser R.B."/>
        </authorList>
    </citation>
    <scope>NUCLEOTIDE SEQUENCE [LARGE SCALE GENOMIC DNA]</scope>
    <source>
        <strain evidence="1">ISS3</strain>
    </source>
</reference>
<gene>
    <name evidence="1" type="ORF">T01_6762</name>
</gene>
<protein>
    <submittedName>
        <fullName evidence="1">Uncharacterized protein</fullName>
    </submittedName>
</protein>
<accession>A0A0V1BIM4</accession>